<accession>A0A653BYS0</accession>
<dbReference type="OrthoDB" id="6593925at2759"/>
<dbReference type="AlphaFoldDB" id="A0A653BYS0"/>
<name>A0A653BYS0_CALMS</name>
<organism evidence="2 3">
    <name type="scientific">Callosobruchus maculatus</name>
    <name type="common">Southern cowpea weevil</name>
    <name type="synonym">Pulse bruchid</name>
    <dbReference type="NCBI Taxonomy" id="64391"/>
    <lineage>
        <taxon>Eukaryota</taxon>
        <taxon>Metazoa</taxon>
        <taxon>Ecdysozoa</taxon>
        <taxon>Arthropoda</taxon>
        <taxon>Hexapoda</taxon>
        <taxon>Insecta</taxon>
        <taxon>Pterygota</taxon>
        <taxon>Neoptera</taxon>
        <taxon>Endopterygota</taxon>
        <taxon>Coleoptera</taxon>
        <taxon>Polyphaga</taxon>
        <taxon>Cucujiformia</taxon>
        <taxon>Chrysomeloidea</taxon>
        <taxon>Chrysomelidae</taxon>
        <taxon>Bruchinae</taxon>
        <taxon>Bruchini</taxon>
        <taxon>Callosobruchus</taxon>
    </lineage>
</organism>
<keyword evidence="1" id="KW-0812">Transmembrane</keyword>
<keyword evidence="1" id="KW-1133">Transmembrane helix</keyword>
<gene>
    <name evidence="2" type="ORF">CALMAC_LOCUS4561</name>
</gene>
<feature type="transmembrane region" description="Helical" evidence="1">
    <location>
        <begin position="27"/>
        <end position="46"/>
    </location>
</feature>
<protein>
    <submittedName>
        <fullName evidence="2">Uncharacterized protein</fullName>
    </submittedName>
</protein>
<reference evidence="2 3" key="1">
    <citation type="submission" date="2019-01" db="EMBL/GenBank/DDBJ databases">
        <authorList>
            <person name="Sayadi A."/>
        </authorList>
    </citation>
    <scope>NUCLEOTIDE SEQUENCE [LARGE SCALE GENOMIC DNA]</scope>
</reference>
<dbReference type="EMBL" id="CAACVG010006529">
    <property type="protein sequence ID" value="VEN40381.1"/>
    <property type="molecule type" value="Genomic_DNA"/>
</dbReference>
<keyword evidence="1" id="KW-0472">Membrane</keyword>
<proteinExistence type="predicted"/>
<evidence type="ECO:0000313" key="3">
    <source>
        <dbReference type="Proteomes" id="UP000410492"/>
    </source>
</evidence>
<dbReference type="Proteomes" id="UP000410492">
    <property type="component" value="Unassembled WGS sequence"/>
</dbReference>
<keyword evidence="3" id="KW-1185">Reference proteome</keyword>
<sequence>MPDWRINEKYRKPRRTKGTPFHKLRNYYALGVIGVAAAFWGLYELTPGAKKMRQMMNDKTFDYPDGFQMKIKHIQMGVQGGAGMEEFLAKAREREAQKQAKEKSWFFKLITSEPDL</sequence>
<evidence type="ECO:0000256" key="1">
    <source>
        <dbReference type="SAM" id="Phobius"/>
    </source>
</evidence>
<evidence type="ECO:0000313" key="2">
    <source>
        <dbReference type="EMBL" id="VEN40381.1"/>
    </source>
</evidence>